<protein>
    <submittedName>
        <fullName evidence="2">Uncharacterized protein</fullName>
    </submittedName>
</protein>
<feature type="compositionally biased region" description="Polar residues" evidence="1">
    <location>
        <begin position="532"/>
        <end position="542"/>
    </location>
</feature>
<feature type="compositionally biased region" description="Basic residues" evidence="1">
    <location>
        <begin position="341"/>
        <end position="352"/>
    </location>
</feature>
<dbReference type="AlphaFoldDB" id="A0ABD0TYK5"/>
<reference evidence="2 3" key="1">
    <citation type="journal article" date="2024" name="Plant Biotechnol. J.">
        <title>Dendrobium thyrsiflorum genome and its molecular insights into genes involved in important horticultural traits.</title>
        <authorList>
            <person name="Chen B."/>
            <person name="Wang J.Y."/>
            <person name="Zheng P.J."/>
            <person name="Li K.L."/>
            <person name="Liang Y.M."/>
            <person name="Chen X.F."/>
            <person name="Zhang C."/>
            <person name="Zhao X."/>
            <person name="He X."/>
            <person name="Zhang G.Q."/>
            <person name="Liu Z.J."/>
            <person name="Xu Q."/>
        </authorList>
    </citation>
    <scope>NUCLEOTIDE SEQUENCE [LARGE SCALE GENOMIC DNA]</scope>
    <source>
        <strain evidence="2">GZMU011</strain>
    </source>
</reference>
<organism evidence="2 3">
    <name type="scientific">Dendrobium thyrsiflorum</name>
    <name type="common">Pinecone-like raceme dendrobium</name>
    <name type="synonym">Orchid</name>
    <dbReference type="NCBI Taxonomy" id="117978"/>
    <lineage>
        <taxon>Eukaryota</taxon>
        <taxon>Viridiplantae</taxon>
        <taxon>Streptophyta</taxon>
        <taxon>Embryophyta</taxon>
        <taxon>Tracheophyta</taxon>
        <taxon>Spermatophyta</taxon>
        <taxon>Magnoliopsida</taxon>
        <taxon>Liliopsida</taxon>
        <taxon>Asparagales</taxon>
        <taxon>Orchidaceae</taxon>
        <taxon>Epidendroideae</taxon>
        <taxon>Malaxideae</taxon>
        <taxon>Dendrobiinae</taxon>
        <taxon>Dendrobium</taxon>
    </lineage>
</organism>
<feature type="region of interest" description="Disordered" evidence="1">
    <location>
        <begin position="295"/>
        <end position="386"/>
    </location>
</feature>
<keyword evidence="3" id="KW-1185">Reference proteome</keyword>
<feature type="compositionally biased region" description="Polar residues" evidence="1">
    <location>
        <begin position="321"/>
        <end position="340"/>
    </location>
</feature>
<sequence>MDLQNTLFTVQLGRGANIQLANAIINTGNSGATIQFGELQFFIATASAAVVSVYDMDTEGPTRRPYAVDVAACHVHPPPWRPQPSQVVTTTEFPHKRVSVFKRLSNFETPATRRVVAGKQISVMPATTTILPTRLSVPGRNDAETSSSGGRPSRRQRRRMNAELRAQQLLQVHPSTLPAQEPKASVPTQNKFINLKWVKRNSSTGELKQSFWEQQPQASVPQKKKEPEALSARVHRVLKTVKEKGLMKKKYQRALVIEARRTPPRELPPLVTRGKFKPNLQDAHQGVKLGSCVQESAAERAQQKDKKIWRPRPHERRALGKQTSMGVTSGAASQRSAPTNKSHKKWIPKKVPFHNTLDGRHPGESSRGSHHQPTASSQEEASFDRSPRIEEFFIPSNEPEIQWKRRSEIRTRENDDEDDEETMRVEVVYMVEHDEEPPLLRVYRRQHGAGSTAGRDEDSSENEEEEKFEDNPLFVDATTLAEPQRQMRRQMKAKDKKIAQLNAKMIDIMTQMTMMMQMMQRNITANSIPVQQTNHQATSSGLANPPTHPVP</sequence>
<evidence type="ECO:0000313" key="3">
    <source>
        <dbReference type="Proteomes" id="UP001552299"/>
    </source>
</evidence>
<feature type="region of interest" description="Disordered" evidence="1">
    <location>
        <begin position="132"/>
        <end position="159"/>
    </location>
</feature>
<proteinExistence type="predicted"/>
<feature type="region of interest" description="Disordered" evidence="1">
    <location>
        <begin position="446"/>
        <end position="471"/>
    </location>
</feature>
<comment type="caution">
    <text evidence="2">The sequence shown here is derived from an EMBL/GenBank/DDBJ whole genome shotgun (WGS) entry which is preliminary data.</text>
</comment>
<feature type="compositionally biased region" description="Acidic residues" evidence="1">
    <location>
        <begin position="458"/>
        <end position="468"/>
    </location>
</feature>
<name>A0ABD0TYK5_DENTH</name>
<feature type="region of interest" description="Disordered" evidence="1">
    <location>
        <begin position="532"/>
        <end position="551"/>
    </location>
</feature>
<accession>A0ABD0TYK5</accession>
<dbReference type="EMBL" id="JANQDX010000019">
    <property type="protein sequence ID" value="KAL0904740.1"/>
    <property type="molecule type" value="Genomic_DNA"/>
</dbReference>
<gene>
    <name evidence="2" type="ORF">M5K25_026884</name>
</gene>
<evidence type="ECO:0000313" key="2">
    <source>
        <dbReference type="EMBL" id="KAL0904740.1"/>
    </source>
</evidence>
<feature type="compositionally biased region" description="Basic and acidic residues" evidence="1">
    <location>
        <begin position="297"/>
        <end position="308"/>
    </location>
</feature>
<feature type="compositionally biased region" description="Polar residues" evidence="1">
    <location>
        <begin position="371"/>
        <end position="380"/>
    </location>
</feature>
<dbReference type="Proteomes" id="UP001552299">
    <property type="component" value="Unassembled WGS sequence"/>
</dbReference>
<evidence type="ECO:0000256" key="1">
    <source>
        <dbReference type="SAM" id="MobiDB-lite"/>
    </source>
</evidence>